<dbReference type="PIRSF" id="PIRSF003314">
    <property type="entry name" value="IPP_isomerase"/>
    <property type="match status" value="1"/>
</dbReference>
<comment type="cofactor">
    <cofactor evidence="11">
        <name>NADPH</name>
        <dbReference type="ChEBI" id="CHEBI:57783"/>
    </cofactor>
</comment>
<name>A0A235FBF3_9BACL</name>
<keyword evidence="8 11" id="KW-0414">Isoprene biosynthesis</keyword>
<dbReference type="GO" id="GO:0016491">
    <property type="term" value="F:oxidoreductase activity"/>
    <property type="evidence" value="ECO:0007669"/>
    <property type="project" value="InterPro"/>
</dbReference>
<dbReference type="GO" id="GO:0000287">
    <property type="term" value="F:magnesium ion binding"/>
    <property type="evidence" value="ECO:0007669"/>
    <property type="project" value="UniProtKB-UniRule"/>
</dbReference>
<evidence type="ECO:0000256" key="9">
    <source>
        <dbReference type="ARBA" id="ARBA00023235"/>
    </source>
</evidence>
<dbReference type="GO" id="GO:0008299">
    <property type="term" value="P:isoprenoid biosynthetic process"/>
    <property type="evidence" value="ECO:0007669"/>
    <property type="project" value="UniProtKB-UniRule"/>
</dbReference>
<proteinExistence type="inferred from homology"/>
<evidence type="ECO:0000313" key="15">
    <source>
        <dbReference type="Proteomes" id="UP000215059"/>
    </source>
</evidence>
<evidence type="ECO:0000313" key="14">
    <source>
        <dbReference type="EMBL" id="OYD58509.1"/>
    </source>
</evidence>
<evidence type="ECO:0000256" key="4">
    <source>
        <dbReference type="ARBA" id="ARBA00022643"/>
    </source>
</evidence>
<feature type="binding site" evidence="11">
    <location>
        <begin position="63"/>
        <end position="65"/>
    </location>
    <ligand>
        <name>FMN</name>
        <dbReference type="ChEBI" id="CHEBI:58210"/>
    </ligand>
</feature>
<evidence type="ECO:0000256" key="1">
    <source>
        <dbReference type="ARBA" id="ARBA00001917"/>
    </source>
</evidence>
<comment type="caution">
    <text evidence="11">Lacks conserved residue(s) required for the propagation of feature annotation.</text>
</comment>
<feature type="binding site" evidence="11">
    <location>
        <position position="123"/>
    </location>
    <ligand>
        <name>FMN</name>
        <dbReference type="ChEBI" id="CHEBI:58210"/>
    </ligand>
</feature>
<dbReference type="GO" id="GO:0070402">
    <property type="term" value="F:NADPH binding"/>
    <property type="evidence" value="ECO:0007669"/>
    <property type="project" value="UniProtKB-UniRule"/>
</dbReference>
<comment type="catalytic activity">
    <reaction evidence="11">
        <text>isopentenyl diphosphate = dimethylallyl diphosphate</text>
        <dbReference type="Rhea" id="RHEA:23284"/>
        <dbReference type="ChEBI" id="CHEBI:57623"/>
        <dbReference type="ChEBI" id="CHEBI:128769"/>
        <dbReference type="EC" id="5.3.3.2"/>
    </reaction>
</comment>
<keyword evidence="2 11" id="KW-0963">Cytoplasm</keyword>
<dbReference type="CDD" id="cd02811">
    <property type="entry name" value="IDI-2_FMN"/>
    <property type="match status" value="1"/>
</dbReference>
<feature type="binding site" evidence="11">
    <location>
        <position position="215"/>
    </location>
    <ligand>
        <name>FMN</name>
        <dbReference type="ChEBI" id="CHEBI:58210"/>
    </ligand>
</feature>
<dbReference type="PANTHER" id="PTHR43665">
    <property type="entry name" value="ISOPENTENYL-DIPHOSPHATE DELTA-ISOMERASE"/>
    <property type="match status" value="1"/>
</dbReference>
<dbReference type="SUPFAM" id="SSF51395">
    <property type="entry name" value="FMN-linked oxidoreductases"/>
    <property type="match status" value="1"/>
</dbReference>
<evidence type="ECO:0000259" key="13">
    <source>
        <dbReference type="Pfam" id="PF01070"/>
    </source>
</evidence>
<evidence type="ECO:0000256" key="11">
    <source>
        <dbReference type="HAMAP-Rule" id="MF_00354"/>
    </source>
</evidence>
<dbReference type="EMBL" id="NOII01000001">
    <property type="protein sequence ID" value="OYD58509.1"/>
    <property type="molecule type" value="Genomic_DNA"/>
</dbReference>
<organism evidence="14 15">
    <name type="scientific">Fictibacillus aquaticus</name>
    <dbReference type="NCBI Taxonomy" id="2021314"/>
    <lineage>
        <taxon>Bacteria</taxon>
        <taxon>Bacillati</taxon>
        <taxon>Bacillota</taxon>
        <taxon>Bacilli</taxon>
        <taxon>Bacillales</taxon>
        <taxon>Fictibacillaceae</taxon>
        <taxon>Fictibacillus</taxon>
    </lineage>
</organism>
<feature type="binding site" evidence="11">
    <location>
        <begin position="280"/>
        <end position="281"/>
    </location>
    <ligand>
        <name>FMN</name>
        <dbReference type="ChEBI" id="CHEBI:58210"/>
    </ligand>
</feature>
<keyword evidence="5 11" id="KW-0479">Metal-binding</keyword>
<keyword evidence="12" id="KW-1133">Transmembrane helix</keyword>
<dbReference type="HAMAP" id="MF_00354">
    <property type="entry name" value="Idi_2"/>
    <property type="match status" value="1"/>
</dbReference>
<feature type="binding site" evidence="11">
    <location>
        <position position="154"/>
    </location>
    <ligand>
        <name>Mg(2+)</name>
        <dbReference type="ChEBI" id="CHEBI:18420"/>
    </ligand>
</feature>
<evidence type="ECO:0000256" key="10">
    <source>
        <dbReference type="ARBA" id="ARBA00025810"/>
    </source>
</evidence>
<evidence type="ECO:0000256" key="2">
    <source>
        <dbReference type="ARBA" id="ARBA00022490"/>
    </source>
</evidence>
<dbReference type="InterPro" id="IPR000262">
    <property type="entry name" value="FMN-dep_DH"/>
</dbReference>
<dbReference type="GO" id="GO:0005737">
    <property type="term" value="C:cytoplasm"/>
    <property type="evidence" value="ECO:0007669"/>
    <property type="project" value="UniProtKB-SubCell"/>
</dbReference>
<evidence type="ECO:0000256" key="3">
    <source>
        <dbReference type="ARBA" id="ARBA00022630"/>
    </source>
</evidence>
<comment type="cofactor">
    <cofactor evidence="11">
        <name>Mg(2+)</name>
        <dbReference type="ChEBI" id="CHEBI:18420"/>
    </cofactor>
</comment>
<comment type="cofactor">
    <cofactor evidence="1 11">
        <name>FMN</name>
        <dbReference type="ChEBI" id="CHEBI:58210"/>
    </cofactor>
</comment>
<dbReference type="InterPro" id="IPR013785">
    <property type="entry name" value="Aldolase_TIM"/>
</dbReference>
<dbReference type="EC" id="5.3.3.2" evidence="11"/>
<keyword evidence="12" id="KW-0812">Transmembrane</keyword>
<dbReference type="GO" id="GO:0004452">
    <property type="term" value="F:isopentenyl-diphosphate delta-isomerase activity"/>
    <property type="evidence" value="ECO:0007669"/>
    <property type="project" value="UniProtKB-UniRule"/>
</dbReference>
<keyword evidence="4 11" id="KW-0288">FMN</keyword>
<evidence type="ECO:0000256" key="12">
    <source>
        <dbReference type="SAM" id="Phobius"/>
    </source>
</evidence>
<protein>
    <recommendedName>
        <fullName evidence="11">Isopentenyl-diphosphate delta-isomerase</fullName>
        <shortName evidence="11">IPP isomerase</shortName>
        <ecNumber evidence="11">5.3.3.2</ecNumber>
    </recommendedName>
    <alternativeName>
        <fullName evidence="11">Isopentenyl diphosphate:dimethylallyl diphosphate isomerase</fullName>
    </alternativeName>
    <alternativeName>
        <fullName evidence="11">Isopentenyl pyrophosphate isomerase</fullName>
    </alternativeName>
    <alternativeName>
        <fullName evidence="11">Type 2 isopentenyl diphosphate isomerase</fullName>
        <shortName evidence="11">IDI-2</shortName>
    </alternativeName>
</protein>
<dbReference type="Pfam" id="PF01070">
    <property type="entry name" value="FMN_dh"/>
    <property type="match status" value="1"/>
</dbReference>
<keyword evidence="12" id="KW-0472">Membrane</keyword>
<keyword evidence="3 11" id="KW-0285">Flavoprotein</keyword>
<feature type="binding site" evidence="11">
    <location>
        <position position="153"/>
    </location>
    <ligand>
        <name>substrate</name>
    </ligand>
</feature>
<dbReference type="PANTHER" id="PTHR43665:SF1">
    <property type="entry name" value="ISOPENTENYL-DIPHOSPHATE DELTA-ISOMERASE"/>
    <property type="match status" value="1"/>
</dbReference>
<evidence type="ECO:0000256" key="5">
    <source>
        <dbReference type="ARBA" id="ARBA00022723"/>
    </source>
</evidence>
<accession>A0A235FBF3</accession>
<dbReference type="AlphaFoldDB" id="A0A235FBF3"/>
<feature type="binding site" evidence="11">
    <location>
        <begin position="6"/>
        <end position="7"/>
    </location>
    <ligand>
        <name>substrate</name>
    </ligand>
</feature>
<dbReference type="RefSeq" id="WP_094250470.1">
    <property type="nucleotide sequence ID" value="NZ_JBHLXL010000001.1"/>
</dbReference>
<dbReference type="Proteomes" id="UP000215059">
    <property type="component" value="Unassembled WGS sequence"/>
</dbReference>
<feature type="binding site" evidence="11">
    <location>
        <position position="185"/>
    </location>
    <ligand>
        <name>FMN</name>
        <dbReference type="ChEBI" id="CHEBI:58210"/>
    </ligand>
</feature>
<comment type="subunit">
    <text evidence="10 11">Homooctamer. Dimer of tetramers.</text>
</comment>
<dbReference type="GO" id="GO:0010181">
    <property type="term" value="F:FMN binding"/>
    <property type="evidence" value="ECO:0007669"/>
    <property type="project" value="UniProtKB-UniRule"/>
</dbReference>
<keyword evidence="9 11" id="KW-0413">Isomerase</keyword>
<dbReference type="NCBIfam" id="TIGR02151">
    <property type="entry name" value="IPP_isom_2"/>
    <property type="match status" value="1"/>
</dbReference>
<sequence>MMRAKRKAEHIRHAMELHQEGKKHSMDDLVLVHNSLPEAKLSRIDLTVEAGGLKWGSPVFINAMTGGGGEQTEFINRSLAMTAKEHKMAMAVGSQMSAIKDASQRKTYEIVRKTNPDGVIFANIGSEASPKEAGEAVEMIGADALQVHLNAVQELVMPEGDRDFSQRLDNLSAIVSSSKVPVIVKEVGFGISMETAAELKRIGVHMIDAGGTGGTNFSKIENLRRKHPISDFDSWGITAAAALIESLSAFPGPVFASGGYTSPLHIVKALAAGAVSAGMAGAFLHVLMTEGEKGLMSYAEDLHNRIKVIMTAAGAESIPSLSHVPLVIKGDTFHWLEQRGIETSKFARRKPFSR</sequence>
<feature type="transmembrane region" description="Helical" evidence="12">
    <location>
        <begin position="266"/>
        <end position="287"/>
    </location>
</feature>
<comment type="function">
    <text evidence="11">Involved in the biosynthesis of isoprenoids. Catalyzes the 1,3-allylic rearrangement of the homoallylic substrate isopentenyl (IPP) to its allylic isomer, dimethylallyl diphosphate (DMAPP).</text>
</comment>
<evidence type="ECO:0000256" key="6">
    <source>
        <dbReference type="ARBA" id="ARBA00022842"/>
    </source>
</evidence>
<evidence type="ECO:0000256" key="7">
    <source>
        <dbReference type="ARBA" id="ARBA00022857"/>
    </source>
</evidence>
<dbReference type="InterPro" id="IPR011179">
    <property type="entry name" value="IPdP_isomerase"/>
</dbReference>
<reference evidence="14 15" key="1">
    <citation type="submission" date="2017-07" db="EMBL/GenBank/DDBJ databases">
        <title>Fictibacillus sp. nov. GDSW-R2A3 Genome sequencing and assembly.</title>
        <authorList>
            <person name="Mayilraj S."/>
        </authorList>
    </citation>
    <scope>NUCLEOTIDE SEQUENCE [LARGE SCALE GENOMIC DNA]</scope>
    <source>
        <strain evidence="14 15">GDSW-R2A3</strain>
    </source>
</reference>
<comment type="similarity">
    <text evidence="11">Belongs to the IPP isomerase type 2 family.</text>
</comment>
<feature type="transmembrane region" description="Helical" evidence="12">
    <location>
        <begin position="234"/>
        <end position="254"/>
    </location>
</feature>
<dbReference type="Gene3D" id="3.20.20.70">
    <property type="entry name" value="Aldolase class I"/>
    <property type="match status" value="1"/>
</dbReference>
<dbReference type="OrthoDB" id="9795032at2"/>
<keyword evidence="15" id="KW-1185">Reference proteome</keyword>
<feature type="domain" description="FMN-dependent dehydrogenase" evidence="13">
    <location>
        <begin position="165"/>
        <end position="322"/>
    </location>
</feature>
<keyword evidence="6 11" id="KW-0460">Magnesium</keyword>
<comment type="caution">
    <text evidence="14">The sequence shown here is derived from an EMBL/GenBank/DDBJ whole genome shotgun (WGS) entry which is preliminary data.</text>
</comment>
<comment type="subcellular location">
    <subcellularLocation>
        <location evidence="11">Cytoplasm</location>
    </subcellularLocation>
</comment>
<evidence type="ECO:0000256" key="8">
    <source>
        <dbReference type="ARBA" id="ARBA00023229"/>
    </source>
</evidence>
<feature type="binding site" evidence="11">
    <location>
        <position position="94"/>
    </location>
    <ligand>
        <name>FMN</name>
        <dbReference type="ChEBI" id="CHEBI:58210"/>
    </ligand>
</feature>
<keyword evidence="7 11" id="KW-0521">NADP</keyword>
<gene>
    <name evidence="11" type="primary">fni</name>
    <name evidence="14" type="ORF">CGZ90_01000</name>
</gene>